<gene>
    <name evidence="3" type="ORF">NBRC116598_38070</name>
</gene>
<organism evidence="3 4">
    <name type="scientific">Pseudophaeobacter arcticus</name>
    <dbReference type="NCBI Taxonomy" id="385492"/>
    <lineage>
        <taxon>Bacteria</taxon>
        <taxon>Pseudomonadati</taxon>
        <taxon>Pseudomonadota</taxon>
        <taxon>Alphaproteobacteria</taxon>
        <taxon>Rhodobacterales</taxon>
        <taxon>Paracoccaceae</taxon>
        <taxon>Pseudophaeobacter</taxon>
    </lineage>
</organism>
<name>A0ABQ0AR61_9RHOB</name>
<dbReference type="EMBL" id="BAABWU010000021">
    <property type="protein sequence ID" value="GAA6198362.1"/>
    <property type="molecule type" value="Genomic_DNA"/>
</dbReference>
<reference evidence="3 4" key="1">
    <citation type="submission" date="2024-04" db="EMBL/GenBank/DDBJ databases">
        <title>Draft genome sequence of Pseudophaeobacter arcticus NBRC 116598.</title>
        <authorList>
            <person name="Miyakawa T."/>
            <person name="Kusuya Y."/>
            <person name="Miura T."/>
        </authorList>
    </citation>
    <scope>NUCLEOTIDE SEQUENCE [LARGE SCALE GENOMIC DNA]</scope>
    <source>
        <strain evidence="3 4">SU-CL00105</strain>
    </source>
</reference>
<dbReference type="RefSeq" id="WP_353402209.1">
    <property type="nucleotide sequence ID" value="NZ_BAABWU010000021.1"/>
</dbReference>
<evidence type="ECO:0000313" key="4">
    <source>
        <dbReference type="Proteomes" id="UP001441944"/>
    </source>
</evidence>
<dbReference type="Gene3D" id="3.50.50.60">
    <property type="entry name" value="FAD/NAD(P)-binding domain"/>
    <property type="match status" value="1"/>
</dbReference>
<dbReference type="PANTHER" id="PTHR13847">
    <property type="entry name" value="SARCOSINE DEHYDROGENASE-RELATED"/>
    <property type="match status" value="1"/>
</dbReference>
<evidence type="ECO:0000313" key="3">
    <source>
        <dbReference type="EMBL" id="GAA6198362.1"/>
    </source>
</evidence>
<dbReference type="PANTHER" id="PTHR13847:SF287">
    <property type="entry name" value="FAD-DEPENDENT OXIDOREDUCTASE DOMAIN-CONTAINING PROTEIN 1"/>
    <property type="match status" value="1"/>
</dbReference>
<dbReference type="Gene3D" id="3.30.9.10">
    <property type="entry name" value="D-Amino Acid Oxidase, subunit A, domain 2"/>
    <property type="match status" value="1"/>
</dbReference>
<feature type="domain" description="FAD dependent oxidoreductase" evidence="2">
    <location>
        <begin position="4"/>
        <end position="337"/>
    </location>
</feature>
<evidence type="ECO:0000259" key="2">
    <source>
        <dbReference type="Pfam" id="PF01266"/>
    </source>
</evidence>
<protein>
    <submittedName>
        <fullName evidence="3">FAD-dependent oxidoreductase</fullName>
    </submittedName>
</protein>
<sequence length="359" mass="37838">MKCDFLIIGGGIAGSSAAARLSELGHVVLLEMEDALGYHASGRSAAMFEENYGPASVVALNTASASYHHTANGGYLTPRGFMLVSGPGQEQQFASDIQQLHLDEISFAEAQARVPILNPKTVTHAGLHEAAQDLDTDRMVQDFAKAARSNGGKVITRAKVTSICRSAGGWQVEASGENYTAKQLVNAAGAWVDEIAAIAGVAPIGIAPRRRSMARLPAPGGHDVTKWPMLMGVGETWYAKPDAGKLLVSPADADLVAPHDAYADDMVLAEGLARYEERVTTPVTRVESNWAGLRSFSPDGTLVLGPDPDQPDFIWCAAQGGYGFQTAPAASRLLADLLGGTTSELDAATRAALSPERLR</sequence>
<evidence type="ECO:0000256" key="1">
    <source>
        <dbReference type="ARBA" id="ARBA00023002"/>
    </source>
</evidence>
<dbReference type="InterPro" id="IPR006076">
    <property type="entry name" value="FAD-dep_OxRdtase"/>
</dbReference>
<dbReference type="Pfam" id="PF01266">
    <property type="entry name" value="DAO"/>
    <property type="match status" value="1"/>
</dbReference>
<dbReference type="Proteomes" id="UP001441944">
    <property type="component" value="Unassembled WGS sequence"/>
</dbReference>
<comment type="caution">
    <text evidence="3">The sequence shown here is derived from an EMBL/GenBank/DDBJ whole genome shotgun (WGS) entry which is preliminary data.</text>
</comment>
<dbReference type="SUPFAM" id="SSF51905">
    <property type="entry name" value="FAD/NAD(P)-binding domain"/>
    <property type="match status" value="1"/>
</dbReference>
<accession>A0ABQ0AR61</accession>
<dbReference type="InterPro" id="IPR036188">
    <property type="entry name" value="FAD/NAD-bd_sf"/>
</dbReference>
<keyword evidence="1" id="KW-0560">Oxidoreductase</keyword>
<proteinExistence type="predicted"/>
<keyword evidence="4" id="KW-1185">Reference proteome</keyword>